<evidence type="ECO:0000256" key="7">
    <source>
        <dbReference type="ARBA" id="ARBA00022833"/>
    </source>
</evidence>
<dbReference type="GO" id="GO:0008270">
    <property type="term" value="F:zinc ion binding"/>
    <property type="evidence" value="ECO:0007669"/>
    <property type="project" value="UniProtKB-KW"/>
</dbReference>
<evidence type="ECO:0000256" key="6">
    <source>
        <dbReference type="ARBA" id="ARBA00022786"/>
    </source>
</evidence>
<dbReference type="STRING" id="983966.A0A1E4RUF5"/>
<dbReference type="OrthoDB" id="3980884at2759"/>
<dbReference type="EMBL" id="KV453948">
    <property type="protein sequence ID" value="ODV70890.1"/>
    <property type="molecule type" value="Genomic_DNA"/>
</dbReference>
<feature type="compositionally biased region" description="Polar residues" evidence="9">
    <location>
        <begin position="215"/>
        <end position="236"/>
    </location>
</feature>
<dbReference type="GO" id="GO:0005634">
    <property type="term" value="C:nucleus"/>
    <property type="evidence" value="ECO:0007669"/>
    <property type="project" value="TreeGrafter"/>
</dbReference>
<evidence type="ECO:0000256" key="3">
    <source>
        <dbReference type="ARBA" id="ARBA00022679"/>
    </source>
</evidence>
<dbReference type="CDD" id="cd16461">
    <property type="entry name" value="RING-H2_EL5-like"/>
    <property type="match status" value="1"/>
</dbReference>
<feature type="region of interest" description="Disordered" evidence="9">
    <location>
        <begin position="165"/>
        <end position="189"/>
    </location>
</feature>
<feature type="region of interest" description="Disordered" evidence="9">
    <location>
        <begin position="354"/>
        <end position="422"/>
    </location>
</feature>
<keyword evidence="12" id="KW-1185">Reference proteome</keyword>
<organism evidence="11 12">
    <name type="scientific">Cyberlindnera jadinii (strain ATCC 18201 / CBS 1600 / BCRC 20928 / JCM 3617 / NBRC 0987 / NRRL Y-1542)</name>
    <name type="common">Torula yeast</name>
    <name type="synonym">Candida utilis</name>
    <dbReference type="NCBI Taxonomy" id="983966"/>
    <lineage>
        <taxon>Eukaryota</taxon>
        <taxon>Fungi</taxon>
        <taxon>Dikarya</taxon>
        <taxon>Ascomycota</taxon>
        <taxon>Saccharomycotina</taxon>
        <taxon>Saccharomycetes</taxon>
        <taxon>Phaffomycetales</taxon>
        <taxon>Phaffomycetaceae</taxon>
        <taxon>Cyberlindnera</taxon>
    </lineage>
</organism>
<sequence>MAHDSGEGQQGRAGRSASSGSNSGVGNGVMSQTSTGTTGATAAPVATTGEATIAAVPAVPAANESALQQALHGESHALSEGEPQMSAMLDASQRMANVRRRRSSAQSQRPRQRRRIHRLADTLRFWNRDGESIQSLFDTMIDEARADMDSNATDNNNVRIATGASAAVPAPSGNNDALPRSPSGDASGREDEIAHFMDELDSIASRLGNTAAARATQNRSLSGSADSNDSGTTQGSLSFDNQVEMLSRLLELAASSALRGLMGSSVVNGRRFDNTSRSTGDNGAPQDSTYQEFVTQLHHGLLNTELTRNAGSDNMSFFRAFRFDSETSQGANGNQTANEHSVVPVMIIGLRSVQQPRDTTATTSNSTPQPENVDWFMRGENSRPPTTSANPTASHPTSPTLSPSSSETTTRSTSTPQDEDSAAHTSWVIFVMGNSFEWNHPLLSAPSLMSENPTYEDLLNLQDLIGQVKPQVTTAEELEKHDCQLFEIVSTESSSLRTTQYKTLDHTALNDRCQICLSDYQCNEIVRKLPNCGHFYHQTCIDTWLTRGKNNCPLCRSKGIQSQDDTTAS</sequence>
<dbReference type="PANTHER" id="PTHR22937">
    <property type="entry name" value="E3 UBIQUITIN-PROTEIN LIGASE RNF165"/>
    <property type="match status" value="1"/>
</dbReference>
<dbReference type="EC" id="2.3.2.27" evidence="2"/>
<dbReference type="Gene3D" id="3.30.40.10">
    <property type="entry name" value="Zinc/RING finger domain, C3HC4 (zinc finger)"/>
    <property type="match status" value="1"/>
</dbReference>
<feature type="region of interest" description="Disordered" evidence="9">
    <location>
        <begin position="1"/>
        <end position="43"/>
    </location>
</feature>
<evidence type="ECO:0000256" key="1">
    <source>
        <dbReference type="ARBA" id="ARBA00000900"/>
    </source>
</evidence>
<protein>
    <recommendedName>
        <fullName evidence="2">RING-type E3 ubiquitin transferase</fullName>
        <ecNumber evidence="2">2.3.2.27</ecNumber>
    </recommendedName>
</protein>
<keyword evidence="7" id="KW-0862">Zinc</keyword>
<keyword evidence="4" id="KW-0479">Metal-binding</keyword>
<feature type="compositionally biased region" description="Low complexity" evidence="9">
    <location>
        <begin position="10"/>
        <end position="24"/>
    </location>
</feature>
<comment type="catalytic activity">
    <reaction evidence="1">
        <text>S-ubiquitinyl-[E2 ubiquitin-conjugating enzyme]-L-cysteine + [acceptor protein]-L-lysine = [E2 ubiquitin-conjugating enzyme]-L-cysteine + N(6)-ubiquitinyl-[acceptor protein]-L-lysine.</text>
        <dbReference type="EC" id="2.3.2.27"/>
    </reaction>
</comment>
<dbReference type="GeneID" id="30988279"/>
<dbReference type="AlphaFoldDB" id="A0A1E4RUF5"/>
<dbReference type="OMA" id="NEPRNTR"/>
<reference evidence="11 12" key="1">
    <citation type="journal article" date="2016" name="Proc. Natl. Acad. Sci. U.S.A.">
        <title>Comparative genomics of biotechnologically important yeasts.</title>
        <authorList>
            <person name="Riley R."/>
            <person name="Haridas S."/>
            <person name="Wolfe K.H."/>
            <person name="Lopes M.R."/>
            <person name="Hittinger C.T."/>
            <person name="Goeker M."/>
            <person name="Salamov A.A."/>
            <person name="Wisecaver J.H."/>
            <person name="Long T.M."/>
            <person name="Calvey C.H."/>
            <person name="Aerts A.L."/>
            <person name="Barry K.W."/>
            <person name="Choi C."/>
            <person name="Clum A."/>
            <person name="Coughlan A.Y."/>
            <person name="Deshpande S."/>
            <person name="Douglass A.P."/>
            <person name="Hanson S.J."/>
            <person name="Klenk H.-P."/>
            <person name="LaButti K.M."/>
            <person name="Lapidus A."/>
            <person name="Lindquist E.A."/>
            <person name="Lipzen A.M."/>
            <person name="Meier-Kolthoff J.P."/>
            <person name="Ohm R.A."/>
            <person name="Otillar R.P."/>
            <person name="Pangilinan J.L."/>
            <person name="Peng Y."/>
            <person name="Rokas A."/>
            <person name="Rosa C.A."/>
            <person name="Scheuner C."/>
            <person name="Sibirny A.A."/>
            <person name="Slot J.C."/>
            <person name="Stielow J.B."/>
            <person name="Sun H."/>
            <person name="Kurtzman C.P."/>
            <person name="Blackwell M."/>
            <person name="Grigoriev I.V."/>
            <person name="Jeffries T.W."/>
        </authorList>
    </citation>
    <scope>NUCLEOTIDE SEQUENCE [LARGE SCALE GENOMIC DNA]</scope>
    <source>
        <strain evidence="12">ATCC 18201 / CBS 1600 / BCRC 20928 / JCM 3617 / NBRC 0987 / NRRL Y-1542</strain>
    </source>
</reference>
<evidence type="ECO:0000256" key="8">
    <source>
        <dbReference type="PROSITE-ProRule" id="PRU00175"/>
    </source>
</evidence>
<dbReference type="PROSITE" id="PS50089">
    <property type="entry name" value="ZF_RING_2"/>
    <property type="match status" value="1"/>
</dbReference>
<feature type="domain" description="RING-type" evidence="10">
    <location>
        <begin position="513"/>
        <end position="556"/>
    </location>
</feature>
<evidence type="ECO:0000256" key="5">
    <source>
        <dbReference type="ARBA" id="ARBA00022771"/>
    </source>
</evidence>
<dbReference type="InterPro" id="IPR001841">
    <property type="entry name" value="Znf_RING"/>
</dbReference>
<dbReference type="SMART" id="SM00184">
    <property type="entry name" value="RING"/>
    <property type="match status" value="1"/>
</dbReference>
<feature type="compositionally biased region" description="Low complexity" evidence="9">
    <location>
        <begin position="391"/>
        <end position="416"/>
    </location>
</feature>
<evidence type="ECO:0000256" key="2">
    <source>
        <dbReference type="ARBA" id="ARBA00012483"/>
    </source>
</evidence>
<feature type="region of interest" description="Disordered" evidence="9">
    <location>
        <begin position="214"/>
        <end position="236"/>
    </location>
</feature>
<evidence type="ECO:0000313" key="12">
    <source>
        <dbReference type="Proteomes" id="UP000094389"/>
    </source>
</evidence>
<feature type="compositionally biased region" description="Polar residues" evidence="9">
    <location>
        <begin position="354"/>
        <end position="370"/>
    </location>
</feature>
<dbReference type="InterPro" id="IPR045191">
    <property type="entry name" value="MBR1/2-like"/>
</dbReference>
<dbReference type="Pfam" id="PF13639">
    <property type="entry name" value="zf-RING_2"/>
    <property type="match status" value="1"/>
</dbReference>
<proteinExistence type="predicted"/>
<keyword evidence="6" id="KW-0833">Ubl conjugation pathway</keyword>
<dbReference type="InterPro" id="IPR013083">
    <property type="entry name" value="Znf_RING/FYVE/PHD"/>
</dbReference>
<feature type="compositionally biased region" description="Low complexity" evidence="9">
    <location>
        <begin position="33"/>
        <end position="43"/>
    </location>
</feature>
<feature type="compositionally biased region" description="Polar residues" evidence="9">
    <location>
        <begin position="275"/>
        <end position="287"/>
    </location>
</feature>
<feature type="region of interest" description="Disordered" evidence="9">
    <location>
        <begin position="92"/>
        <end position="114"/>
    </location>
</feature>
<gene>
    <name evidence="11" type="ORF">CYBJADRAFT_164842</name>
</gene>
<dbReference type="GO" id="GO:0061630">
    <property type="term" value="F:ubiquitin protein ligase activity"/>
    <property type="evidence" value="ECO:0007669"/>
    <property type="project" value="UniProtKB-EC"/>
</dbReference>
<name>A0A1E4RUF5_CYBJN</name>
<accession>A0A1E4RUF5</accession>
<dbReference type="RefSeq" id="XP_020067929.1">
    <property type="nucleotide sequence ID" value="XM_020213883.1"/>
</dbReference>
<dbReference type="PANTHER" id="PTHR22937:SF65">
    <property type="entry name" value="E3 UBIQUITIN-PROTEIN LIGASE ARK2C"/>
    <property type="match status" value="1"/>
</dbReference>
<feature type="region of interest" description="Disordered" evidence="9">
    <location>
        <begin position="267"/>
        <end position="287"/>
    </location>
</feature>
<keyword evidence="5 8" id="KW-0863">Zinc-finger</keyword>
<evidence type="ECO:0000256" key="4">
    <source>
        <dbReference type="ARBA" id="ARBA00022723"/>
    </source>
</evidence>
<evidence type="ECO:0000259" key="10">
    <source>
        <dbReference type="PROSITE" id="PS50089"/>
    </source>
</evidence>
<keyword evidence="3" id="KW-0808">Transferase</keyword>
<evidence type="ECO:0000313" key="11">
    <source>
        <dbReference type="EMBL" id="ODV70890.1"/>
    </source>
</evidence>
<dbReference type="SUPFAM" id="SSF57850">
    <property type="entry name" value="RING/U-box"/>
    <property type="match status" value="1"/>
</dbReference>
<evidence type="ECO:0000256" key="9">
    <source>
        <dbReference type="SAM" id="MobiDB-lite"/>
    </source>
</evidence>
<dbReference type="Proteomes" id="UP000094389">
    <property type="component" value="Unassembled WGS sequence"/>
</dbReference>